<evidence type="ECO:0000313" key="2">
    <source>
        <dbReference type="EMBL" id="KIO46043.1"/>
    </source>
</evidence>
<accession>A0A0C3MHJ2</accession>
<dbReference type="Gene3D" id="2.130.10.10">
    <property type="entry name" value="YVTN repeat-like/Quinoprotein amine dehydrogenase"/>
    <property type="match status" value="1"/>
</dbReference>
<proteinExistence type="predicted"/>
<dbReference type="EMBL" id="JPIU01000036">
    <property type="protein sequence ID" value="KIO46043.1"/>
    <property type="molecule type" value="Genomic_DNA"/>
</dbReference>
<dbReference type="SUPFAM" id="SSF50978">
    <property type="entry name" value="WD40 repeat-like"/>
    <property type="match status" value="1"/>
</dbReference>
<evidence type="ECO:0000256" key="1">
    <source>
        <dbReference type="SAM" id="SignalP"/>
    </source>
</evidence>
<keyword evidence="1" id="KW-0732">Signal</keyword>
<feature type="chain" id="PRO_5043118848" description="Lipoprotein" evidence="1">
    <location>
        <begin position="22"/>
        <end position="558"/>
    </location>
</feature>
<dbReference type="RefSeq" id="WP_041504862.1">
    <property type="nucleotide sequence ID" value="NZ_JPIU01000036.1"/>
</dbReference>
<protein>
    <recommendedName>
        <fullName evidence="4">Lipoprotein</fullName>
    </recommendedName>
</protein>
<evidence type="ECO:0000313" key="3">
    <source>
        <dbReference type="Proteomes" id="UP000031980"/>
    </source>
</evidence>
<dbReference type="Pfam" id="PF16407">
    <property type="entry name" value="PKD_2"/>
    <property type="match status" value="1"/>
</dbReference>
<dbReference type="OrthoDB" id="618659at2"/>
<evidence type="ECO:0008006" key="4">
    <source>
        <dbReference type="Google" id="ProtNLM"/>
    </source>
</evidence>
<gene>
    <name evidence="2" type="ORF">BA92_02945</name>
</gene>
<keyword evidence="3" id="KW-1185">Reference proteome</keyword>
<dbReference type="AlphaFoldDB" id="A0A0C3MHJ2"/>
<dbReference type="PROSITE" id="PS51257">
    <property type="entry name" value="PROKAR_LIPOPROTEIN"/>
    <property type="match status" value="1"/>
</dbReference>
<dbReference type="InterPro" id="IPR036322">
    <property type="entry name" value="WD40_repeat_dom_sf"/>
</dbReference>
<dbReference type="InterPro" id="IPR015943">
    <property type="entry name" value="WD40/YVTN_repeat-like_dom_sf"/>
</dbReference>
<name>A0A0C3MHJ2_9PORP</name>
<organism evidence="2 3">
    <name type="scientific">Sanguibacteroides justesenii</name>
    <dbReference type="NCBI Taxonomy" id="1547597"/>
    <lineage>
        <taxon>Bacteria</taxon>
        <taxon>Pseudomonadati</taxon>
        <taxon>Bacteroidota</taxon>
        <taxon>Bacteroidia</taxon>
        <taxon>Bacteroidales</taxon>
        <taxon>Porphyromonadaceae</taxon>
        <taxon>Sanguibacteroides</taxon>
    </lineage>
</organism>
<feature type="signal peptide" evidence="1">
    <location>
        <begin position="1"/>
        <end position="21"/>
    </location>
</feature>
<dbReference type="InterPro" id="IPR032183">
    <property type="entry name" value="PKD-like"/>
</dbReference>
<reference evidence="2 3" key="1">
    <citation type="submission" date="2014-07" db="EMBL/GenBank/DDBJ databases">
        <title>Porphyromonadaceae bacterium OUH 308042 = ATCC BAA-2681 = DSM 28342 draft genome.</title>
        <authorList>
            <person name="Sydenham T.V."/>
            <person name="Hasman H."/>
            <person name="Justensen U.S."/>
        </authorList>
    </citation>
    <scope>NUCLEOTIDE SEQUENCE [LARGE SCALE GENOMIC DNA]</scope>
    <source>
        <strain evidence="2 3">OUH 308042</strain>
    </source>
</reference>
<dbReference type="Proteomes" id="UP000031980">
    <property type="component" value="Unassembled WGS sequence"/>
</dbReference>
<sequence>MNYIKLCGLLFFLGFLSGCFNDEGNYTYTELNPPQWIQDFSKTPEYISGWAGKGETMVFHGSHMFTWGSDSAARAKEVRYEWKLNGVVIGDQLDMELPTDSVFQKLGLDAYTNSDAIWGTFTVIEKETGVSFPARLFVSIYSAFAPNDWFILSEDGNNTKFSAICRRIVTEQGKQKVVYVLKDNAYEEINGGKLPGKPVQLGMETARDISPSGACVVITDQVAYEVNIQNMEKVGEIKDQFLDGTPPNFMVSDLREKAPQTSGQESACTFVATVDGRVFYRVKSPNYLGGQYLSEPYVIDDRGYKITKFGHSKYGGVIPCYDEKNRRVVMATTWRDGGSFQGDNPPIWRTRMVPAKTHYGAPVSGFPEGTEVLYLTEKNHISWGYGGPKLLFTVYYNDPTMDNRTLVGDFSFSTQSETIFRTTFERWFYLPVRLDASSVFLVSANNRPSLNYNEKAMYRDFYTVGDKLYYLQRSTSYIESADQRKFMTFNATFPSKITALAYAFYQTDQIFVGCEDGSIYCYDINNIENPRLLFQKKLNGKISVVKQIGWHTSNHDWY</sequence>
<comment type="caution">
    <text evidence="2">The sequence shown here is derived from an EMBL/GenBank/DDBJ whole genome shotgun (WGS) entry which is preliminary data.</text>
</comment>